<feature type="chain" id="PRO_5011632823" evidence="1">
    <location>
        <begin position="25"/>
        <end position="151"/>
    </location>
</feature>
<dbReference type="Proteomes" id="UP000199602">
    <property type="component" value="Unassembled WGS sequence"/>
</dbReference>
<accession>A0A1H0D5V5</accession>
<dbReference type="STRING" id="206665.SAMN04488516_10441"/>
<dbReference type="Gene3D" id="1.10.1130.10">
    <property type="entry name" value="Flavocytochrome C3, Chain A"/>
    <property type="match status" value="1"/>
</dbReference>
<feature type="signal peptide" evidence="1">
    <location>
        <begin position="1"/>
        <end position="24"/>
    </location>
</feature>
<evidence type="ECO:0000259" key="2">
    <source>
        <dbReference type="Pfam" id="PF13435"/>
    </source>
</evidence>
<feature type="domain" description="Cytochrome c-552/4" evidence="2">
    <location>
        <begin position="32"/>
        <end position="104"/>
    </location>
</feature>
<dbReference type="SUPFAM" id="SSF48695">
    <property type="entry name" value="Multiheme cytochromes"/>
    <property type="match status" value="1"/>
</dbReference>
<proteinExistence type="predicted"/>
<reference evidence="3 4" key="1">
    <citation type="submission" date="2016-10" db="EMBL/GenBank/DDBJ databases">
        <authorList>
            <person name="de Groot N.N."/>
        </authorList>
    </citation>
    <scope>NUCLEOTIDE SEQUENCE [LARGE SCALE GENOMIC DNA]</scope>
    <source>
        <strain evidence="3 4">DSM 15269</strain>
    </source>
</reference>
<keyword evidence="1" id="KW-0732">Signal</keyword>
<dbReference type="AlphaFoldDB" id="A0A1H0D5V5"/>
<dbReference type="InterPro" id="IPR023155">
    <property type="entry name" value="Cyt_c-552/4"/>
</dbReference>
<organism evidence="3 4">
    <name type="scientific">Desulfonauticus submarinus</name>
    <dbReference type="NCBI Taxonomy" id="206665"/>
    <lineage>
        <taxon>Bacteria</taxon>
        <taxon>Pseudomonadati</taxon>
        <taxon>Thermodesulfobacteriota</taxon>
        <taxon>Desulfovibrionia</taxon>
        <taxon>Desulfovibrionales</taxon>
        <taxon>Desulfonauticaceae</taxon>
        <taxon>Desulfonauticus</taxon>
    </lineage>
</organism>
<dbReference type="EMBL" id="FNIN01000004">
    <property type="protein sequence ID" value="SDN65550.1"/>
    <property type="molecule type" value="Genomic_DNA"/>
</dbReference>
<dbReference type="InterPro" id="IPR036280">
    <property type="entry name" value="Multihaem_cyt_sf"/>
</dbReference>
<evidence type="ECO:0000313" key="4">
    <source>
        <dbReference type="Proteomes" id="UP000199602"/>
    </source>
</evidence>
<evidence type="ECO:0000313" key="3">
    <source>
        <dbReference type="EMBL" id="SDN65550.1"/>
    </source>
</evidence>
<evidence type="ECO:0000256" key="1">
    <source>
        <dbReference type="SAM" id="SignalP"/>
    </source>
</evidence>
<name>A0A1H0D5V5_9BACT</name>
<dbReference type="RefSeq" id="WP_234970959.1">
    <property type="nucleotide sequence ID" value="NZ_FNIN01000004.1"/>
</dbReference>
<protein>
    <submittedName>
        <fullName evidence="3">Cytochrome c554 and c-prime</fullName>
    </submittedName>
</protein>
<sequence length="151" mass="17238">MMKRCIFSIIVLSFFIFISVNVNAGDYVGSKQCGECHEKEYKNFITYSKKAKSFEHIKKMFPKLEERERQECYACHTTGYGKGGFISYEKTPELSDVGCETCHGPGKEHVESGGDPELIRLKMDLKTCNDCHTSERVKTFNFKPLLYGGVH</sequence>
<keyword evidence="4" id="KW-1185">Reference proteome</keyword>
<dbReference type="Pfam" id="PF13435">
    <property type="entry name" value="Cytochrome_C554"/>
    <property type="match status" value="1"/>
</dbReference>
<gene>
    <name evidence="3" type="ORF">SAMN04488516_10441</name>
</gene>